<evidence type="ECO:0000313" key="2">
    <source>
        <dbReference type="Proteomes" id="UP000061432"/>
    </source>
</evidence>
<accession>A0A0C6FGB0</accession>
<sequence length="77" mass="8154">MGTHRSIPVIVTPADLRAGSVTREVADAVRAGRVRYVGFTEGAVITLPAGVKPVRVAYDEAAWPREGTPWIAAAIRG</sequence>
<dbReference type="RefSeq" id="WP_060848512.1">
    <property type="nucleotide sequence ID" value="NZ_AP014704.1"/>
</dbReference>
<organism evidence="1 2">
    <name type="scientific">Methylobacterium aquaticum</name>
    <dbReference type="NCBI Taxonomy" id="270351"/>
    <lineage>
        <taxon>Bacteria</taxon>
        <taxon>Pseudomonadati</taxon>
        <taxon>Pseudomonadota</taxon>
        <taxon>Alphaproteobacteria</taxon>
        <taxon>Hyphomicrobiales</taxon>
        <taxon>Methylobacteriaceae</taxon>
        <taxon>Methylobacterium</taxon>
    </lineage>
</organism>
<name>A0A0C6FGB0_9HYPH</name>
<protein>
    <submittedName>
        <fullName evidence="1">Uncharacterized protein</fullName>
    </submittedName>
</protein>
<reference evidence="2" key="2">
    <citation type="submission" date="2015-01" db="EMBL/GenBank/DDBJ databases">
        <title>Complete genome sequence of Methylobacterium aquaticum strain 22A.</title>
        <authorList>
            <person name="Tani A."/>
            <person name="Ogura Y."/>
            <person name="Hayashi T."/>
        </authorList>
    </citation>
    <scope>NUCLEOTIDE SEQUENCE [LARGE SCALE GENOMIC DNA]</scope>
    <source>
        <strain evidence="2">MA-22A</strain>
    </source>
</reference>
<evidence type="ECO:0000313" key="1">
    <source>
        <dbReference type="EMBL" id="BAQ47593.1"/>
    </source>
</evidence>
<gene>
    <name evidence="1" type="ORF">Maq22A_c23145</name>
</gene>
<dbReference type="EMBL" id="AP014704">
    <property type="protein sequence ID" value="BAQ47593.1"/>
    <property type="molecule type" value="Genomic_DNA"/>
</dbReference>
<dbReference type="KEGG" id="maqu:Maq22A_c23145"/>
<reference evidence="1 2" key="1">
    <citation type="journal article" date="2015" name="Genome Announc.">
        <title>Complete Genome Sequence of Methylobacterium aquaticum Strain 22A, Isolated from Racomitrium japonicum Moss.</title>
        <authorList>
            <person name="Tani A."/>
            <person name="Ogura Y."/>
            <person name="Hayashi T."/>
            <person name="Kimbara K."/>
        </authorList>
    </citation>
    <scope>NUCLEOTIDE SEQUENCE [LARGE SCALE GENOMIC DNA]</scope>
    <source>
        <strain evidence="1 2">MA-22A</strain>
    </source>
</reference>
<dbReference type="PATRIC" id="fig|270351.10.peg.4461"/>
<dbReference type="AlphaFoldDB" id="A0A0C6FGB0"/>
<dbReference type="STRING" id="270351.Maq22A_c23145"/>
<dbReference type="Proteomes" id="UP000061432">
    <property type="component" value="Chromosome"/>
</dbReference>
<proteinExistence type="predicted"/>